<evidence type="ECO:0000256" key="4">
    <source>
        <dbReference type="ARBA" id="ARBA00012531"/>
    </source>
</evidence>
<dbReference type="RefSeq" id="WP_106355797.1">
    <property type="nucleotide sequence ID" value="NZ_PVTP01000003.1"/>
</dbReference>
<accession>A0A2T0W1L7</accession>
<comment type="similarity">
    <text evidence="11">Belongs to the iron/ascorbate-dependent oxidoreductase family.</text>
</comment>
<dbReference type="InterPro" id="IPR050231">
    <property type="entry name" value="Iron_ascorbate_oxido_reductase"/>
</dbReference>
<dbReference type="EC" id="1.14.20.7" evidence="3"/>
<keyword evidence="14" id="KW-1185">Reference proteome</keyword>
<dbReference type="GO" id="GO:0046872">
    <property type="term" value="F:metal ion binding"/>
    <property type="evidence" value="ECO:0007669"/>
    <property type="project" value="UniProtKB-KW"/>
</dbReference>
<name>A0A2T0W1L7_9RHOB</name>
<evidence type="ECO:0000259" key="12">
    <source>
        <dbReference type="PROSITE" id="PS51471"/>
    </source>
</evidence>
<evidence type="ECO:0000256" key="9">
    <source>
        <dbReference type="ARBA" id="ARBA00047725"/>
    </source>
</evidence>
<evidence type="ECO:0000256" key="2">
    <source>
        <dbReference type="ARBA" id="ARBA00004767"/>
    </source>
</evidence>
<evidence type="ECO:0000256" key="6">
    <source>
        <dbReference type="ARBA" id="ARBA00022666"/>
    </source>
</evidence>
<dbReference type="Pfam" id="PF03171">
    <property type="entry name" value="2OG-FeII_Oxy"/>
    <property type="match status" value="1"/>
</dbReference>
<dbReference type="SUPFAM" id="SSF51197">
    <property type="entry name" value="Clavaminate synthase-like"/>
    <property type="match status" value="1"/>
</dbReference>
<dbReference type="GO" id="GO:0009693">
    <property type="term" value="P:ethylene biosynthetic process"/>
    <property type="evidence" value="ECO:0007669"/>
    <property type="project" value="UniProtKB-KW"/>
</dbReference>
<dbReference type="OrthoDB" id="21825at2"/>
<keyword evidence="11" id="KW-0408">Iron</keyword>
<evidence type="ECO:0000256" key="1">
    <source>
        <dbReference type="ARBA" id="ARBA00001954"/>
    </source>
</evidence>
<keyword evidence="11" id="KW-0560">Oxidoreductase</keyword>
<dbReference type="InterPro" id="IPR026992">
    <property type="entry name" value="DIOX_N"/>
</dbReference>
<dbReference type="AlphaFoldDB" id="A0A2T0W1L7"/>
<proteinExistence type="inferred from homology"/>
<evidence type="ECO:0000256" key="3">
    <source>
        <dbReference type="ARBA" id="ARBA00012293"/>
    </source>
</evidence>
<dbReference type="EMBL" id="PVTP01000003">
    <property type="protein sequence ID" value="PRY78902.1"/>
    <property type="molecule type" value="Genomic_DNA"/>
</dbReference>
<gene>
    <name evidence="13" type="ORF">CLV80_103231</name>
</gene>
<keyword evidence="13" id="KW-0223">Dioxygenase</keyword>
<dbReference type="Pfam" id="PF14226">
    <property type="entry name" value="DIOX_N"/>
    <property type="match status" value="1"/>
</dbReference>
<evidence type="ECO:0000256" key="5">
    <source>
        <dbReference type="ARBA" id="ARBA00019045"/>
    </source>
</evidence>
<dbReference type="GO" id="GO:0102276">
    <property type="term" value="F:2-oxoglutarate oxygenase/decarboxylase (ethylene-forming) activity"/>
    <property type="evidence" value="ECO:0007669"/>
    <property type="project" value="UniProtKB-EC"/>
</dbReference>
<comment type="pathway">
    <text evidence="2">Alkene biosynthesis; ethylene biosynthesis via 2-oxoglutarate.</text>
</comment>
<dbReference type="InterPro" id="IPR044861">
    <property type="entry name" value="IPNS-like_FE2OG_OXY"/>
</dbReference>
<dbReference type="InterPro" id="IPR027443">
    <property type="entry name" value="IPNS-like_sf"/>
</dbReference>
<organism evidence="13 14">
    <name type="scientific">Yoonia maritima</name>
    <dbReference type="NCBI Taxonomy" id="1435347"/>
    <lineage>
        <taxon>Bacteria</taxon>
        <taxon>Pseudomonadati</taxon>
        <taxon>Pseudomonadota</taxon>
        <taxon>Alphaproteobacteria</taxon>
        <taxon>Rhodobacterales</taxon>
        <taxon>Paracoccaceae</taxon>
        <taxon>Yoonia</taxon>
    </lineage>
</organism>
<evidence type="ECO:0000256" key="8">
    <source>
        <dbReference type="ARBA" id="ARBA00031282"/>
    </source>
</evidence>
<evidence type="ECO:0000256" key="11">
    <source>
        <dbReference type="RuleBase" id="RU003682"/>
    </source>
</evidence>
<dbReference type="Gene3D" id="2.60.120.330">
    <property type="entry name" value="B-lactam Antibiotic, Isopenicillin N Synthase, Chain"/>
    <property type="match status" value="1"/>
</dbReference>
<evidence type="ECO:0000256" key="7">
    <source>
        <dbReference type="ARBA" id="ARBA00031011"/>
    </source>
</evidence>
<comment type="caution">
    <text evidence="13">The sequence shown here is derived from an EMBL/GenBank/DDBJ whole genome shotgun (WGS) entry which is preliminary data.</text>
</comment>
<comment type="cofactor">
    <cofactor evidence="1">
        <name>Fe(2+)</name>
        <dbReference type="ChEBI" id="CHEBI:29033"/>
    </cofactor>
</comment>
<keyword evidence="11" id="KW-0479">Metal-binding</keyword>
<comment type="catalytic activity">
    <reaction evidence="10">
        <text>L-arginine + 2-oxoglutarate + O2 = guanidine + L-glutamate 5-semialdehyde + succinate + CO2</text>
        <dbReference type="Rhea" id="RHEA:31535"/>
        <dbReference type="ChEBI" id="CHEBI:15379"/>
        <dbReference type="ChEBI" id="CHEBI:16526"/>
        <dbReference type="ChEBI" id="CHEBI:16810"/>
        <dbReference type="ChEBI" id="CHEBI:30031"/>
        <dbReference type="ChEBI" id="CHEBI:30087"/>
        <dbReference type="ChEBI" id="CHEBI:32682"/>
        <dbReference type="ChEBI" id="CHEBI:58066"/>
        <dbReference type="EC" id="1.14.20.7"/>
    </reaction>
</comment>
<reference evidence="13 14" key="1">
    <citation type="submission" date="2018-03" db="EMBL/GenBank/DDBJ databases">
        <title>Genomic Encyclopedia of Archaeal and Bacterial Type Strains, Phase II (KMG-II): from individual species to whole genera.</title>
        <authorList>
            <person name="Goeker M."/>
        </authorList>
    </citation>
    <scope>NUCLEOTIDE SEQUENCE [LARGE SCALE GENOMIC DNA]</scope>
    <source>
        <strain evidence="13 14">DSM 101533</strain>
    </source>
</reference>
<feature type="domain" description="Fe2OG dioxygenase" evidence="12">
    <location>
        <begin position="168"/>
        <end position="270"/>
    </location>
</feature>
<dbReference type="Proteomes" id="UP000238007">
    <property type="component" value="Unassembled WGS sequence"/>
</dbReference>
<dbReference type="GO" id="GO:0051213">
    <property type="term" value="F:dioxygenase activity"/>
    <property type="evidence" value="ECO:0007669"/>
    <property type="project" value="UniProtKB-KW"/>
</dbReference>
<keyword evidence="6" id="KW-0266">Ethylene biosynthesis</keyword>
<comment type="catalytic activity">
    <reaction evidence="9">
        <text>2-oxoglutarate + O2 + 2 H(+) = ethene + 3 CO2 + H2O</text>
        <dbReference type="Rhea" id="RHEA:31523"/>
        <dbReference type="ChEBI" id="CHEBI:15377"/>
        <dbReference type="ChEBI" id="CHEBI:15378"/>
        <dbReference type="ChEBI" id="CHEBI:15379"/>
        <dbReference type="ChEBI" id="CHEBI:16526"/>
        <dbReference type="ChEBI" id="CHEBI:16810"/>
        <dbReference type="ChEBI" id="CHEBI:18153"/>
        <dbReference type="EC" id="1.13.12.19"/>
    </reaction>
</comment>
<dbReference type="InterPro" id="IPR005123">
    <property type="entry name" value="Oxoglu/Fe-dep_dioxygenase_dom"/>
</dbReference>
<evidence type="ECO:0000313" key="14">
    <source>
        <dbReference type="Proteomes" id="UP000238007"/>
    </source>
</evidence>
<evidence type="ECO:0000256" key="10">
    <source>
        <dbReference type="ARBA" id="ARBA00049359"/>
    </source>
</evidence>
<sequence>MSDMIIPRIDAAALLAGDTAAKEAALVAAGGVGFMTVYNTPISEGRAKDVISAYQAFFDLPAADKAQFDMAKTGSNRGWGAPGSEQVDPDANPDYKQVFDCGLELPEGDPLTQLSCYAPNLWPDVPEGFAALLRDYYAQATGFALDLLCAIAEATGEDGAYFRPLFDRPMALLRGNYYPERPEWAGENDFGIATHTDYGCLTLLATDGSPGLEVRKRGGGWIPVSAQPGEFVINFGEMLEMWTNGRIKATPHRVIGPDHARISVPLFFNPNHDANVAPIGSGDVINAREHLDKRYAETYVHLNKA</sequence>
<dbReference type="PANTHER" id="PTHR47990">
    <property type="entry name" value="2-OXOGLUTARATE (2OG) AND FE(II)-DEPENDENT OXYGENASE SUPERFAMILY PROTEIN-RELATED"/>
    <property type="match status" value="1"/>
</dbReference>
<evidence type="ECO:0000313" key="13">
    <source>
        <dbReference type="EMBL" id="PRY78902.1"/>
    </source>
</evidence>
<dbReference type="EC" id="1.13.12.19" evidence="4"/>
<protein>
    <recommendedName>
        <fullName evidence="5">2-oxoglutarate-dependent ethylene/succinate-forming enzyme</fullName>
        <ecNumber evidence="4">1.13.12.19</ecNumber>
        <ecNumber evidence="3">1.14.20.7</ecNumber>
    </recommendedName>
    <alternativeName>
        <fullName evidence="7">2-oxoglutarate dioxygenase (ethylene-forming)</fullName>
    </alternativeName>
    <alternativeName>
        <fullName evidence="8">2-oxoglutarate/L-arginine monooxygenase/decarboxylase (succinate-forming)</fullName>
    </alternativeName>
</protein>
<dbReference type="PROSITE" id="PS51471">
    <property type="entry name" value="FE2OG_OXY"/>
    <property type="match status" value="1"/>
</dbReference>